<dbReference type="AlphaFoldDB" id="S7QKN7"/>
<protein>
    <submittedName>
        <fullName evidence="1">Uncharacterized protein</fullName>
    </submittedName>
</protein>
<sequence>MVCSAVGGGVTHVGMSIRPHIYQLPRRSHRALQPPPHLLRAHVAPDERAGVREVAVDGVLGMVSSGRRGGASLWNDGDERGVYSKVVVLQPVMYLKSLDARAKIRAVPAKYGKTISRLGYVGLVHALSLLPEFGHTDPYNMYRPTPSSYADATVYMPSSLPTRVSHRLVLLGFSFWVVIVFRLLARVHLHPEAAYASSRSES</sequence>
<dbReference type="HOGENOM" id="CLU_1354736_0_0_1"/>
<accession>S7QKN7</accession>
<dbReference type="GeneID" id="19300981"/>
<proteinExistence type="predicted"/>
<dbReference type="Proteomes" id="UP000030669">
    <property type="component" value="Unassembled WGS sequence"/>
</dbReference>
<evidence type="ECO:0000313" key="1">
    <source>
        <dbReference type="EMBL" id="EPQ59952.1"/>
    </source>
</evidence>
<dbReference type="RefSeq" id="XP_007860458.1">
    <property type="nucleotide sequence ID" value="XM_007862267.1"/>
</dbReference>
<gene>
    <name evidence="1" type="ORF">GLOTRDRAFT_123707</name>
</gene>
<organism evidence="1 2">
    <name type="scientific">Gloeophyllum trabeum (strain ATCC 11539 / FP-39264 / Madison 617)</name>
    <name type="common">Brown rot fungus</name>
    <dbReference type="NCBI Taxonomy" id="670483"/>
    <lineage>
        <taxon>Eukaryota</taxon>
        <taxon>Fungi</taxon>
        <taxon>Dikarya</taxon>
        <taxon>Basidiomycota</taxon>
        <taxon>Agaricomycotina</taxon>
        <taxon>Agaricomycetes</taxon>
        <taxon>Gloeophyllales</taxon>
        <taxon>Gloeophyllaceae</taxon>
        <taxon>Gloeophyllum</taxon>
    </lineage>
</organism>
<dbReference type="EMBL" id="KB469296">
    <property type="protein sequence ID" value="EPQ59952.1"/>
    <property type="molecule type" value="Genomic_DNA"/>
</dbReference>
<keyword evidence="2" id="KW-1185">Reference proteome</keyword>
<reference evidence="1 2" key="1">
    <citation type="journal article" date="2012" name="Science">
        <title>The Paleozoic origin of enzymatic lignin decomposition reconstructed from 31 fungal genomes.</title>
        <authorList>
            <person name="Floudas D."/>
            <person name="Binder M."/>
            <person name="Riley R."/>
            <person name="Barry K."/>
            <person name="Blanchette R.A."/>
            <person name="Henrissat B."/>
            <person name="Martinez A.T."/>
            <person name="Otillar R."/>
            <person name="Spatafora J.W."/>
            <person name="Yadav J.S."/>
            <person name="Aerts A."/>
            <person name="Benoit I."/>
            <person name="Boyd A."/>
            <person name="Carlson A."/>
            <person name="Copeland A."/>
            <person name="Coutinho P.M."/>
            <person name="de Vries R.P."/>
            <person name="Ferreira P."/>
            <person name="Findley K."/>
            <person name="Foster B."/>
            <person name="Gaskell J."/>
            <person name="Glotzer D."/>
            <person name="Gorecki P."/>
            <person name="Heitman J."/>
            <person name="Hesse C."/>
            <person name="Hori C."/>
            <person name="Igarashi K."/>
            <person name="Jurgens J.A."/>
            <person name="Kallen N."/>
            <person name="Kersten P."/>
            <person name="Kohler A."/>
            <person name="Kuees U."/>
            <person name="Kumar T.K.A."/>
            <person name="Kuo A."/>
            <person name="LaButti K."/>
            <person name="Larrondo L.F."/>
            <person name="Lindquist E."/>
            <person name="Ling A."/>
            <person name="Lombard V."/>
            <person name="Lucas S."/>
            <person name="Lundell T."/>
            <person name="Martin R."/>
            <person name="McLaughlin D.J."/>
            <person name="Morgenstern I."/>
            <person name="Morin E."/>
            <person name="Murat C."/>
            <person name="Nagy L.G."/>
            <person name="Nolan M."/>
            <person name="Ohm R.A."/>
            <person name="Patyshakuliyeva A."/>
            <person name="Rokas A."/>
            <person name="Ruiz-Duenas F.J."/>
            <person name="Sabat G."/>
            <person name="Salamov A."/>
            <person name="Samejima M."/>
            <person name="Schmutz J."/>
            <person name="Slot J.C."/>
            <person name="St John F."/>
            <person name="Stenlid J."/>
            <person name="Sun H."/>
            <person name="Sun S."/>
            <person name="Syed K."/>
            <person name="Tsang A."/>
            <person name="Wiebenga A."/>
            <person name="Young D."/>
            <person name="Pisabarro A."/>
            <person name="Eastwood D.C."/>
            <person name="Martin F."/>
            <person name="Cullen D."/>
            <person name="Grigoriev I.V."/>
            <person name="Hibbett D.S."/>
        </authorList>
    </citation>
    <scope>NUCLEOTIDE SEQUENCE [LARGE SCALE GENOMIC DNA]</scope>
    <source>
        <strain evidence="1 2">ATCC 11539</strain>
    </source>
</reference>
<evidence type="ECO:0000313" key="2">
    <source>
        <dbReference type="Proteomes" id="UP000030669"/>
    </source>
</evidence>
<name>S7QKN7_GLOTA</name>
<dbReference type="KEGG" id="gtr:GLOTRDRAFT_123707"/>